<keyword evidence="9" id="KW-0408">Iron</keyword>
<dbReference type="PIRSF" id="PIRSF004967">
    <property type="entry name" value="DPH1"/>
    <property type="match status" value="1"/>
</dbReference>
<organism evidence="15">
    <name type="scientific">Asparagus officinalis</name>
    <name type="common">Garden asparagus</name>
    <dbReference type="NCBI Taxonomy" id="4686"/>
    <lineage>
        <taxon>Eukaryota</taxon>
        <taxon>Viridiplantae</taxon>
        <taxon>Streptophyta</taxon>
        <taxon>Embryophyta</taxon>
        <taxon>Tracheophyta</taxon>
        <taxon>Spermatophyta</taxon>
        <taxon>Magnoliopsida</taxon>
        <taxon>Liliopsida</taxon>
        <taxon>Asparagales</taxon>
        <taxon>Asparagaceae</taxon>
        <taxon>Asparagoideae</taxon>
        <taxon>Asparagus</taxon>
    </lineage>
</organism>
<dbReference type="Gene3D" id="3.40.50.11850">
    <property type="entry name" value="Diphthamide synthesis DPH1/DPH2 domain 2"/>
    <property type="match status" value="1"/>
</dbReference>
<dbReference type="AlphaFoldDB" id="A0A097PMB0"/>
<dbReference type="EMBL" id="KM398493">
    <property type="protein sequence ID" value="AIU49153.1"/>
    <property type="molecule type" value="mRNA"/>
</dbReference>
<dbReference type="GO" id="GO:0051536">
    <property type="term" value="F:iron-sulfur cluster binding"/>
    <property type="evidence" value="ECO:0007669"/>
    <property type="project" value="UniProtKB-KW"/>
</dbReference>
<evidence type="ECO:0000256" key="3">
    <source>
        <dbReference type="ARBA" id="ARBA00010173"/>
    </source>
</evidence>
<dbReference type="GO" id="GO:0046872">
    <property type="term" value="F:metal ion binding"/>
    <property type="evidence" value="ECO:0007669"/>
    <property type="project" value="UniProtKB-KW"/>
</dbReference>
<protein>
    <recommendedName>
        <fullName evidence="5">2-(3-amino-3-carboxypropyl)histidine synthase subunit 1</fullName>
        <ecNumber evidence="4">2.5.1.108</ecNumber>
    </recommendedName>
    <alternativeName>
        <fullName evidence="12">Diphthamide biosynthesis protein 1</fullName>
    </alternativeName>
    <alternativeName>
        <fullName evidence="13">Diphtheria toxin resistance protein 1</fullName>
    </alternativeName>
    <alternativeName>
        <fullName evidence="11">S-adenosyl-L-methionine:L-histidine 3-amino-3-carboxypropyltransferase 1</fullName>
    </alternativeName>
</protein>
<dbReference type="GO" id="GO:0090560">
    <property type="term" value="F:2-(3-amino-3-carboxypropyl)histidine synthase activity"/>
    <property type="evidence" value="ECO:0007669"/>
    <property type="project" value="UniProtKB-EC"/>
</dbReference>
<evidence type="ECO:0000256" key="13">
    <source>
        <dbReference type="ARBA" id="ARBA00032789"/>
    </source>
</evidence>
<dbReference type="Gene3D" id="3.40.50.11840">
    <property type="entry name" value="Diphthamide synthesis DPH1/DPH2 domain 1"/>
    <property type="match status" value="1"/>
</dbReference>
<proteinExistence type="evidence at transcript level"/>
<dbReference type="FunFam" id="3.40.50.11840:FF:000001">
    <property type="entry name" value="2-(3-amino-3-carboxypropyl)histidine synthase subunit 1"/>
    <property type="match status" value="1"/>
</dbReference>
<comment type="catalytic activity">
    <reaction evidence="14">
        <text>L-histidyl-[translation elongation factor 2] + S-adenosyl-L-methionine = 2-[(3S)-amino-3-carboxypropyl]-L-histidyl-[translation elongation factor 2] + S-methyl-5'-thioadenosine + H(+)</text>
        <dbReference type="Rhea" id="RHEA:36783"/>
        <dbReference type="Rhea" id="RHEA-COMP:9748"/>
        <dbReference type="Rhea" id="RHEA-COMP:9749"/>
        <dbReference type="ChEBI" id="CHEBI:15378"/>
        <dbReference type="ChEBI" id="CHEBI:17509"/>
        <dbReference type="ChEBI" id="CHEBI:29979"/>
        <dbReference type="ChEBI" id="CHEBI:59789"/>
        <dbReference type="ChEBI" id="CHEBI:73995"/>
        <dbReference type="EC" id="2.5.1.108"/>
    </reaction>
</comment>
<dbReference type="SFLD" id="SFLDS00032">
    <property type="entry name" value="Radical_SAM_3-amino-3-carboxyp"/>
    <property type="match status" value="1"/>
</dbReference>
<evidence type="ECO:0000256" key="12">
    <source>
        <dbReference type="ARBA" id="ARBA00032574"/>
    </source>
</evidence>
<keyword evidence="10" id="KW-0411">Iron-sulfur</keyword>
<dbReference type="GO" id="GO:0017183">
    <property type="term" value="P:protein histidyl modification to diphthamide"/>
    <property type="evidence" value="ECO:0007669"/>
    <property type="project" value="UniProtKB-UniPathway"/>
</dbReference>
<evidence type="ECO:0000256" key="7">
    <source>
        <dbReference type="ARBA" id="ARBA00022691"/>
    </source>
</evidence>
<accession>A0A097PMB0</accession>
<dbReference type="Pfam" id="PF01866">
    <property type="entry name" value="Diphthamide_syn"/>
    <property type="match status" value="1"/>
</dbReference>
<keyword evidence="8" id="KW-0479">Metal-binding</keyword>
<dbReference type="FunFam" id="3.40.50.11860:FF:000002">
    <property type="entry name" value="2-(3-amino-3-carboxypropyl)histidine synthase subunit 1"/>
    <property type="match status" value="1"/>
</dbReference>
<keyword evidence="6" id="KW-0808">Transferase</keyword>
<evidence type="ECO:0000256" key="2">
    <source>
        <dbReference type="ARBA" id="ARBA00005156"/>
    </source>
</evidence>
<dbReference type="InterPro" id="IPR016435">
    <property type="entry name" value="DPH1/DPH2"/>
</dbReference>
<evidence type="ECO:0000256" key="9">
    <source>
        <dbReference type="ARBA" id="ARBA00023004"/>
    </source>
</evidence>
<dbReference type="InterPro" id="IPR042263">
    <property type="entry name" value="DPH1/DPH2_1"/>
</dbReference>
<evidence type="ECO:0000256" key="6">
    <source>
        <dbReference type="ARBA" id="ARBA00022679"/>
    </source>
</evidence>
<evidence type="ECO:0000256" key="8">
    <source>
        <dbReference type="ARBA" id="ARBA00022723"/>
    </source>
</evidence>
<evidence type="ECO:0000256" key="1">
    <source>
        <dbReference type="ARBA" id="ARBA00001966"/>
    </source>
</evidence>
<feature type="non-terminal residue" evidence="15">
    <location>
        <position position="342"/>
    </location>
</feature>
<feature type="non-terminal residue" evidence="15">
    <location>
        <position position="1"/>
    </location>
</feature>
<dbReference type="InterPro" id="IPR042264">
    <property type="entry name" value="DPH1/DPH2_2"/>
</dbReference>
<dbReference type="EC" id="2.5.1.108" evidence="4"/>
<evidence type="ECO:0000256" key="14">
    <source>
        <dbReference type="ARBA" id="ARBA00048403"/>
    </source>
</evidence>
<evidence type="ECO:0000256" key="10">
    <source>
        <dbReference type="ARBA" id="ARBA00023014"/>
    </source>
</evidence>
<keyword evidence="7" id="KW-0949">S-adenosyl-L-methionine</keyword>
<dbReference type="Gene3D" id="3.40.50.11860">
    <property type="entry name" value="Diphthamide synthesis DPH1/DPH2 domain 3"/>
    <property type="match status" value="1"/>
</dbReference>
<dbReference type="PANTHER" id="PTHR10762:SF1">
    <property type="entry name" value="2-(3-AMINO-3-CARBOXYPROPYL)HISTIDINE SYNTHASE SUBUNIT 1"/>
    <property type="match status" value="1"/>
</dbReference>
<dbReference type="NCBIfam" id="TIGR00322">
    <property type="entry name" value="diphth2_R"/>
    <property type="match status" value="1"/>
</dbReference>
<comment type="similarity">
    <text evidence="3">Belongs to the DPH1/DPH2 family. DPH1 subfamily.</text>
</comment>
<evidence type="ECO:0000256" key="5">
    <source>
        <dbReference type="ARBA" id="ARBA00021915"/>
    </source>
</evidence>
<dbReference type="PANTHER" id="PTHR10762">
    <property type="entry name" value="DIPHTHAMIDE BIOSYNTHESIS PROTEIN"/>
    <property type="match status" value="1"/>
</dbReference>
<evidence type="ECO:0000256" key="4">
    <source>
        <dbReference type="ARBA" id="ARBA00012221"/>
    </source>
</evidence>
<comment type="pathway">
    <text evidence="2">Protein modification; peptidyl-diphthamide biosynthesis.</text>
</comment>
<reference evidence="15" key="1">
    <citation type="journal article" date="2014" name="Nat. Commun.">
        <title>Resolution of deep angiosperm phylogeny using conserved nuclear genes and estimates of early divergence times.</title>
        <authorList>
            <person name="Zeng L."/>
            <person name="Zhang Q."/>
            <person name="Sun R."/>
            <person name="Kong H."/>
            <person name="Zhang N."/>
            <person name="Ma H."/>
        </authorList>
    </citation>
    <scope>NUCLEOTIDE SEQUENCE</scope>
</reference>
<dbReference type="UniPathway" id="UPA00559"/>
<comment type="cofactor">
    <cofactor evidence="1">
        <name>[4Fe-4S] cluster</name>
        <dbReference type="ChEBI" id="CHEBI:49883"/>
    </cofactor>
</comment>
<evidence type="ECO:0000256" key="11">
    <source>
        <dbReference type="ARBA" id="ARBA00031690"/>
    </source>
</evidence>
<dbReference type="InterPro" id="IPR042265">
    <property type="entry name" value="DPH1/DPH2_3"/>
</dbReference>
<sequence>PKRFIKQIPTSLLQNPSLNSAISLLPSNYSFEIHKTLHRIDSSSSSLIALQFPDGLLMYSLPIADIIRSFVLAEPTYGACCVDDYAAAALGCDLLVHYGHSCLVPVTSSKIPTLYVFVEIKIDPDRLIESIESNLAIAGTVQFIAAVHAAKSVLVTVPQAKPLSAGEVLGCTAPTILIFVADGRFHLEAFMIANPGVPAFRYDPFLGVLVLEEYDHKGMKRVRKDAIFRAREAKNWGVILGTLGRQGSTRVLDRVMDDKGTVVLMSEISPARVELFEDSVDAWVQIACPRLSIDWGEGFKRPLLTTFEFEIAMGFVKGWWEEYPMDYYAQDGGDWNGSYVKK</sequence>
<dbReference type="InterPro" id="IPR035435">
    <property type="entry name" value="DPH1/DPH2_euk_archaea"/>
</dbReference>
<evidence type="ECO:0000313" key="15">
    <source>
        <dbReference type="EMBL" id="AIU49153.1"/>
    </source>
</evidence>
<name>A0A097PMB0_ASPOF</name>